<feature type="transmembrane region" description="Helical" evidence="2">
    <location>
        <begin position="272"/>
        <end position="293"/>
    </location>
</feature>
<dbReference type="PANTHER" id="PTHR30576:SF21">
    <property type="entry name" value="UDP-GLUCOSE:UNDECAPRENYL-PHOSPHATE GLUCOSE-1-PHOSPHATE TRANSFERASE"/>
    <property type="match status" value="1"/>
</dbReference>
<dbReference type="InterPro" id="IPR003362">
    <property type="entry name" value="Bact_transf"/>
</dbReference>
<evidence type="ECO:0000256" key="1">
    <source>
        <dbReference type="ARBA" id="ARBA00006464"/>
    </source>
</evidence>
<evidence type="ECO:0000256" key="2">
    <source>
        <dbReference type="SAM" id="Phobius"/>
    </source>
</evidence>
<name>A0A3N0V049_9PROT</name>
<keyword evidence="2" id="KW-1133">Transmembrane helix</keyword>
<keyword evidence="2" id="KW-0472">Membrane</keyword>
<dbReference type="AlphaFoldDB" id="A0A3N0V049"/>
<evidence type="ECO:0000313" key="5">
    <source>
        <dbReference type="Proteomes" id="UP000275137"/>
    </source>
</evidence>
<accession>A0A3N0V049</accession>
<feature type="domain" description="Bacterial sugar transferase" evidence="3">
    <location>
        <begin position="267"/>
        <end position="439"/>
    </location>
</feature>
<keyword evidence="2" id="KW-0812">Transmembrane</keyword>
<keyword evidence="5" id="KW-1185">Reference proteome</keyword>
<comment type="caution">
    <text evidence="4">The sequence shown here is derived from an EMBL/GenBank/DDBJ whole genome shotgun (WGS) entry which is preliminary data.</text>
</comment>
<dbReference type="Proteomes" id="UP000275137">
    <property type="component" value="Unassembled WGS sequence"/>
</dbReference>
<sequence length="450" mass="50256">MSLYSTRFNPFALPTRTIAQYLLEPLVWLLVLFVISAYTGASADGRHVALFLLTLLLTFPGCRPHGSSAGFLGQVVASTLRIVVLLSLVGCLTSSLDLLSPSALLLWWLLSPLLVFVLGLGLEAMMRKHPSKARRAVLVGGTKQAQKFIDTLAAQPELAVMVLGFFDDREAQRLEVQDTGAVLGNLSQISAYCQQHGVDDIYIALPMIAEPRIIKLLDELREVRSSIYFLPDAFIHDLMQTRIDVLGGMPLLAMSLTPMQGLQALIKRVSDSMLAAVLLVLSLPVLLLLAVVIRLGSHGSVIVCHRMHHLDGRALTVYRLRTRNISTEEMIQARTPIGDFLTCSGLEWLPALYNVVRGDMALAGPRPYPAEQQELYHKHLKTYLLRYPVRSGIFSWAGSNGSVSEPEKSEDIERRLASDMDYLRNWSLWLDMWIVLRGLLRLPRSRHDWL</sequence>
<feature type="transmembrane region" description="Helical" evidence="2">
    <location>
        <begin position="21"/>
        <end position="41"/>
    </location>
</feature>
<feature type="transmembrane region" description="Helical" evidence="2">
    <location>
        <begin position="105"/>
        <end position="125"/>
    </location>
</feature>
<dbReference type="RefSeq" id="WP_123237642.1">
    <property type="nucleotide sequence ID" value="NZ_RJVP01000004.1"/>
</dbReference>
<proteinExistence type="inferred from homology"/>
<reference evidence="4 5" key="1">
    <citation type="submission" date="2018-10" db="EMBL/GenBank/DDBJ databases">
        <authorList>
            <person name="Chen W.-M."/>
        </authorList>
    </citation>
    <scope>NUCLEOTIDE SEQUENCE [LARGE SCALE GENOMIC DNA]</scope>
    <source>
        <strain evidence="4 5">H-5</strain>
    </source>
</reference>
<dbReference type="GO" id="GO:0089702">
    <property type="term" value="F:undecaprenyl-phosphate glucose phosphotransferase activity"/>
    <property type="evidence" value="ECO:0007669"/>
    <property type="project" value="TreeGrafter"/>
</dbReference>
<dbReference type="Pfam" id="PF13727">
    <property type="entry name" value="CoA_binding_3"/>
    <property type="match status" value="1"/>
</dbReference>
<evidence type="ECO:0000313" key="4">
    <source>
        <dbReference type="EMBL" id="ROH85868.1"/>
    </source>
</evidence>
<dbReference type="Pfam" id="PF02397">
    <property type="entry name" value="Bac_transf"/>
    <property type="match status" value="1"/>
</dbReference>
<comment type="similarity">
    <text evidence="1">Belongs to the bacterial sugar transferase family.</text>
</comment>
<gene>
    <name evidence="4" type="ORF">ED236_09045</name>
</gene>
<protein>
    <recommendedName>
        <fullName evidence="3">Bacterial sugar transferase domain-containing protein</fullName>
    </recommendedName>
</protein>
<organism evidence="4 5">
    <name type="scientific">Pseudomethylobacillus aquaticus</name>
    <dbReference type="NCBI Taxonomy" id="2676064"/>
    <lineage>
        <taxon>Bacteria</taxon>
        <taxon>Pseudomonadati</taxon>
        <taxon>Pseudomonadota</taxon>
        <taxon>Betaproteobacteria</taxon>
        <taxon>Nitrosomonadales</taxon>
        <taxon>Methylophilaceae</taxon>
        <taxon>Pseudomethylobacillus</taxon>
    </lineage>
</organism>
<dbReference type="PANTHER" id="PTHR30576">
    <property type="entry name" value="COLANIC BIOSYNTHESIS UDP-GLUCOSE LIPID CARRIER TRANSFERASE"/>
    <property type="match status" value="1"/>
</dbReference>
<dbReference type="EMBL" id="RJVP01000004">
    <property type="protein sequence ID" value="ROH85868.1"/>
    <property type="molecule type" value="Genomic_DNA"/>
</dbReference>
<dbReference type="Gene3D" id="3.40.50.720">
    <property type="entry name" value="NAD(P)-binding Rossmann-like Domain"/>
    <property type="match status" value="1"/>
</dbReference>
<evidence type="ECO:0000259" key="3">
    <source>
        <dbReference type="Pfam" id="PF02397"/>
    </source>
</evidence>
<dbReference type="GO" id="GO:0009242">
    <property type="term" value="P:colanic acid biosynthetic process"/>
    <property type="evidence" value="ECO:0007669"/>
    <property type="project" value="TreeGrafter"/>
</dbReference>